<dbReference type="InterPro" id="IPR029063">
    <property type="entry name" value="SAM-dependent_MTases_sf"/>
</dbReference>
<evidence type="ECO:0000313" key="5">
    <source>
        <dbReference type="Proteomes" id="UP000284046"/>
    </source>
</evidence>
<dbReference type="Pfam" id="PF00145">
    <property type="entry name" value="DNA_methylase"/>
    <property type="match status" value="1"/>
</dbReference>
<dbReference type="AlphaFoldDB" id="A0A412PL46"/>
<dbReference type="PROSITE" id="PS51679">
    <property type="entry name" value="SAM_MT_C5"/>
    <property type="match status" value="1"/>
</dbReference>
<organism evidence="4 5">
    <name type="scientific">Streptococcus anginosus</name>
    <dbReference type="NCBI Taxonomy" id="1328"/>
    <lineage>
        <taxon>Bacteria</taxon>
        <taxon>Bacillati</taxon>
        <taxon>Bacillota</taxon>
        <taxon>Bacilli</taxon>
        <taxon>Lactobacillales</taxon>
        <taxon>Streptococcaceae</taxon>
        <taxon>Streptococcus</taxon>
        <taxon>Streptococcus anginosus group</taxon>
    </lineage>
</organism>
<evidence type="ECO:0000256" key="2">
    <source>
        <dbReference type="RuleBase" id="RU000416"/>
    </source>
</evidence>
<comment type="catalytic activity">
    <reaction evidence="3">
        <text>a 2'-deoxycytidine in DNA + S-adenosyl-L-methionine = a 5-methyl-2'-deoxycytidine in DNA + S-adenosyl-L-homocysteine + H(+)</text>
        <dbReference type="Rhea" id="RHEA:13681"/>
        <dbReference type="Rhea" id="RHEA-COMP:11369"/>
        <dbReference type="Rhea" id="RHEA-COMP:11370"/>
        <dbReference type="ChEBI" id="CHEBI:15378"/>
        <dbReference type="ChEBI" id="CHEBI:57856"/>
        <dbReference type="ChEBI" id="CHEBI:59789"/>
        <dbReference type="ChEBI" id="CHEBI:85452"/>
        <dbReference type="ChEBI" id="CHEBI:85454"/>
        <dbReference type="EC" id="2.1.1.37"/>
    </reaction>
</comment>
<dbReference type="InterPro" id="IPR001525">
    <property type="entry name" value="C5_MeTfrase"/>
</dbReference>
<proteinExistence type="inferred from homology"/>
<comment type="caution">
    <text evidence="4">The sequence shown here is derived from an EMBL/GenBank/DDBJ whole genome shotgun (WGS) entry which is preliminary data.</text>
</comment>
<dbReference type="NCBIfam" id="TIGR00675">
    <property type="entry name" value="dcm"/>
    <property type="match status" value="1"/>
</dbReference>
<dbReference type="EMBL" id="QRWZ01000017">
    <property type="protein sequence ID" value="RGT59443.1"/>
    <property type="molecule type" value="Genomic_DNA"/>
</dbReference>
<dbReference type="InterPro" id="IPR018117">
    <property type="entry name" value="C5_DNA_meth_AS"/>
</dbReference>
<name>A0A412PL46_STRAP</name>
<keyword evidence="1 3" id="KW-0808">Transferase</keyword>
<reference evidence="4 5" key="1">
    <citation type="submission" date="2018-08" db="EMBL/GenBank/DDBJ databases">
        <title>A genome reference for cultivated species of the human gut microbiota.</title>
        <authorList>
            <person name="Zou Y."/>
            <person name="Xue W."/>
            <person name="Luo G."/>
        </authorList>
    </citation>
    <scope>NUCLEOTIDE SEQUENCE [LARGE SCALE GENOMIC DNA]</scope>
    <source>
        <strain evidence="4 5">AF18-38</strain>
    </source>
</reference>
<evidence type="ECO:0000256" key="3">
    <source>
        <dbReference type="RuleBase" id="RU000417"/>
    </source>
</evidence>
<dbReference type="PROSITE" id="PS00094">
    <property type="entry name" value="C5_MTASE_1"/>
    <property type="match status" value="1"/>
</dbReference>
<dbReference type="PANTHER" id="PTHR46098:SF1">
    <property type="entry name" value="TRNA (CYTOSINE(38)-C(5))-METHYLTRANSFERASE"/>
    <property type="match status" value="1"/>
</dbReference>
<dbReference type="PRINTS" id="PR00105">
    <property type="entry name" value="C5METTRFRASE"/>
</dbReference>
<dbReference type="Gene3D" id="3.90.120.10">
    <property type="entry name" value="DNA Methylase, subunit A, domain 2"/>
    <property type="match status" value="1"/>
</dbReference>
<comment type="similarity">
    <text evidence="1 2">Belongs to the class I-like SAM-binding methyltransferase superfamily. C5-methyltransferase family.</text>
</comment>
<dbReference type="CDD" id="cd00315">
    <property type="entry name" value="Cyt_C5_DNA_methylase"/>
    <property type="match status" value="1"/>
</dbReference>
<keyword evidence="1" id="KW-0949">S-adenosyl-L-methionine</keyword>
<dbReference type="Proteomes" id="UP000284046">
    <property type="component" value="Unassembled WGS sequence"/>
</dbReference>
<dbReference type="SUPFAM" id="SSF53335">
    <property type="entry name" value="S-adenosyl-L-methionine-dependent methyltransferases"/>
    <property type="match status" value="1"/>
</dbReference>
<dbReference type="PANTHER" id="PTHR46098">
    <property type="entry name" value="TRNA (CYTOSINE(38)-C(5))-METHYLTRANSFERASE"/>
    <property type="match status" value="1"/>
</dbReference>
<gene>
    <name evidence="4" type="ORF">DWX18_09395</name>
</gene>
<evidence type="ECO:0000313" key="4">
    <source>
        <dbReference type="EMBL" id="RGT59443.1"/>
    </source>
</evidence>
<dbReference type="EC" id="2.1.1.37" evidence="3"/>
<dbReference type="InterPro" id="IPR050750">
    <property type="entry name" value="C5-MTase"/>
</dbReference>
<dbReference type="RefSeq" id="WP_118138900.1">
    <property type="nucleotide sequence ID" value="NZ_JAPAHZ010000001.1"/>
</dbReference>
<dbReference type="Gene3D" id="3.40.50.150">
    <property type="entry name" value="Vaccinia Virus protein VP39"/>
    <property type="match status" value="1"/>
</dbReference>
<evidence type="ECO:0000256" key="1">
    <source>
        <dbReference type="PROSITE-ProRule" id="PRU01016"/>
    </source>
</evidence>
<dbReference type="GO" id="GO:0003886">
    <property type="term" value="F:DNA (cytosine-5-)-methyltransferase activity"/>
    <property type="evidence" value="ECO:0007669"/>
    <property type="project" value="UniProtKB-EC"/>
</dbReference>
<dbReference type="PROSITE" id="PS00095">
    <property type="entry name" value="C5_MTASE_2"/>
    <property type="match status" value="1"/>
</dbReference>
<dbReference type="GO" id="GO:0032259">
    <property type="term" value="P:methylation"/>
    <property type="evidence" value="ECO:0007669"/>
    <property type="project" value="UniProtKB-KW"/>
</dbReference>
<feature type="active site" evidence="1">
    <location>
        <position position="76"/>
    </location>
</feature>
<keyword evidence="1 3" id="KW-0489">Methyltransferase</keyword>
<dbReference type="InterPro" id="IPR031303">
    <property type="entry name" value="C5_meth_CS"/>
</dbReference>
<accession>A0A412PL46</accession>
<sequence length="426" mass="47116">MKFLDLFAGIGGFRLGMESAGHECIGFCEIDKFARKSYKAIHDTEGEIELHDITTVTDEFIRGIGHVDIICGGFPCQAFSIAGKRKGFEDTRGTLFFEITRFASILRPRLLFLENVKGLLNHNGGDTFETILSALDELGYDAEWQVLNSKDFGVPQNRERVFIIGHLRGRSIRAIFPLGGNDKTTDCKQQKIKKVGNIRKKGKSQSGDVVSIDSLVPTLCSTTTQKDPPKIAIPILTPERPKKRQNGRRFKENGEPMFTLTGQDRHGIVVAGKLPGNHDQNSRVYNPRGLAPTLSTMQGGGQEPKIIQKARGFNKGAQHSIAPTLSSNSWQENNLVKVVDFYNKITKDEVGTLTSSGGGSTIRAGSFGITDGYRIRKLTPRECWRLQGFPDWAFDKAQEVNSNSQLYKQAGNSVTVNVIAEIAKRL</sequence>
<protein>
    <recommendedName>
        <fullName evidence="3">Cytosine-specific methyltransferase</fullName>
        <ecNumber evidence="3">2.1.1.37</ecNumber>
    </recommendedName>
</protein>